<dbReference type="Pfam" id="PF24667">
    <property type="entry name" value="MORN_DRC7"/>
    <property type="match status" value="1"/>
</dbReference>
<dbReference type="Proteomes" id="UP000008983">
    <property type="component" value="Unassembled WGS sequence"/>
</dbReference>
<proteinExistence type="predicted"/>
<sequence>MMYVNVKRGINKVYSKNGELYQTINKNADNDIKLQDTVTVEEENQICIKADKFSLFNDNIDVYNFLDIKDKIGYRLLRNETISQFNYTQTIASNSQEQGIIIGYQDGDLVTNVVLKTINESTPNYIEGVNKVVNFNQYSQYSFKVRFVVDADDLKTCQQANNAIKLQIQKPAIKQFFQGEGSRLIAQEINVYQIGSNSSTVYDGNTNTCIVQNIKRLIIFYQNYGFIKNKQVQIVGYSIVDDVQKINVQELRNNQSVFGKFIIQFQSTDYDDIENNLPNLPSIFPSLPQQTIQVLENPENIDQNDVNEPIQQKDDELFKVLENITNVQNEKIKRCQIFSEQEQIYLCYKENNAKEELVLEHVMQFKHQFQYQLYFEDKRDLFLYPKNEYGIQKFICTTIRPTKLGFLELYDYASCAKYLSSFVQFEELDPPNQFPQIIPSPTNVAVWQKGDCFDMSILLCSLLIGVGYEAYCLYGKAPREISSKNEALMEYLYLEKGKYIPEEEKKQSEQEKNEIAKEQKNVFVINKKQMPYSKWDKKIQDKLESQIKEKQKLLVTIDDDEPDELLADPYEGQRIHCWVLIRPGKRGVKKNIFVEPSTGRVYDPLESPYESVDCVFNNKNFWINMQQNLNVKNLNFDEMDISLNWEYVMLDTLQFAAPPFQDDQENEDIIQKQQKNPEQEQIEDLAQILDMPPPWAPKIYIDKEAFMKGSPLGEGTTFFNKVRVDTFAPYCQKDGLVQKITIFEDYKRLKIKEYRYFYQHRSDKLYLRRRYPFEFKTIEEYEMAKYENKQIPQALQQWKQIICIDRRMKIINYYENRNHDGLIQRQEIIGEKTILKYKNRDDRIIYRSIRFCSKKSSNNFINDKVFVDNNIGEVYILKITQKYSKNLYQNANDQIAKIIIDFIQDEVVVYFHLNEGEITPIVKIYQRDQLHGFQKTSEQQDSNKLDDHLVQLEYSKMVNLEKECINQLKQAEKVQKDDEVIMRETELKLELALHDKARERFKQKAKKNEEQALKDAAQNDYLYNYLEKRGLLNVSILTYQNALEVKNEVMQKLKDKLLSRAEIIQKRIEYQKNILEQKEYQVSKKQEIDAKLEEEIKEINFKIDILEQRALRFESIALQKYEEIDNKLNNDVRLQALQKK</sequence>
<dbReference type="InterPro" id="IPR056290">
    <property type="entry name" value="CEPT76/DRC7_peptidase-like_dom"/>
</dbReference>
<dbReference type="Pfam" id="PF24656">
    <property type="entry name" value="CEPT76_peptidase"/>
    <property type="match status" value="1"/>
</dbReference>
<evidence type="ECO:0000313" key="8">
    <source>
        <dbReference type="Proteomes" id="UP000008983"/>
    </source>
</evidence>
<dbReference type="PANTHER" id="PTHR35249">
    <property type="entry name" value="DYNEIN REGULATORY COMPLEX SUBUNIT 7"/>
    <property type="match status" value="1"/>
</dbReference>
<dbReference type="RefSeq" id="XP_004027651.1">
    <property type="nucleotide sequence ID" value="XM_004027602.1"/>
</dbReference>
<dbReference type="InterPro" id="IPR056292">
    <property type="entry name" value="DRC7_C"/>
</dbReference>
<dbReference type="STRING" id="857967.G0R2J4"/>
<feature type="domain" description="Dynein regulatory complex subunit 7 C-terminal" evidence="6">
    <location>
        <begin position="1037"/>
        <end position="1137"/>
    </location>
</feature>
<accession>G0R2J4</accession>
<dbReference type="eggNOG" id="ENOG502QRNZ">
    <property type="taxonomic scope" value="Eukaryota"/>
</dbReference>
<dbReference type="AlphaFoldDB" id="G0R2J4"/>
<dbReference type="OMA" id="CRDDYIT"/>
<comment type="subcellular location">
    <subcellularLocation>
        <location evidence="1">Cytoplasm</location>
        <location evidence="1">Cytoskeleton</location>
    </subcellularLocation>
</comment>
<evidence type="ECO:0000256" key="3">
    <source>
        <dbReference type="ARBA" id="ARBA00023212"/>
    </source>
</evidence>
<keyword evidence="2" id="KW-0963">Cytoplasm</keyword>
<dbReference type="EMBL" id="GL984267">
    <property type="protein sequence ID" value="EGR28306.1"/>
    <property type="molecule type" value="Genomic_DNA"/>
</dbReference>
<evidence type="ECO:0000259" key="4">
    <source>
        <dbReference type="Pfam" id="PF24656"/>
    </source>
</evidence>
<feature type="domain" description="CEP76/DRC7 peptidase-like" evidence="4">
    <location>
        <begin position="575"/>
        <end position="640"/>
    </location>
</feature>
<evidence type="ECO:0000259" key="6">
    <source>
        <dbReference type="Pfam" id="PF24671"/>
    </source>
</evidence>
<dbReference type="GO" id="GO:0005856">
    <property type="term" value="C:cytoskeleton"/>
    <property type="evidence" value="ECO:0007669"/>
    <property type="project" value="UniProtKB-SubCell"/>
</dbReference>
<evidence type="ECO:0000256" key="1">
    <source>
        <dbReference type="ARBA" id="ARBA00004245"/>
    </source>
</evidence>
<reference evidence="7 8" key="1">
    <citation type="submission" date="2011-07" db="EMBL/GenBank/DDBJ databases">
        <authorList>
            <person name="Coyne R."/>
            <person name="Brami D."/>
            <person name="Johnson J."/>
            <person name="Hostetler J."/>
            <person name="Hannick L."/>
            <person name="Clark T."/>
            <person name="Cassidy-Hanley D."/>
            <person name="Inman J."/>
        </authorList>
    </citation>
    <scope>NUCLEOTIDE SEQUENCE [LARGE SCALE GENOMIC DNA]</scope>
    <source>
        <strain evidence="7 8">G5</strain>
    </source>
</reference>
<keyword evidence="3" id="KW-0206">Cytoskeleton</keyword>
<feature type="domain" description="Dynein regulatory complex subunit 7 MORN" evidence="5">
    <location>
        <begin position="711"/>
        <end position="973"/>
    </location>
</feature>
<evidence type="ECO:0000256" key="2">
    <source>
        <dbReference type="ARBA" id="ARBA00022490"/>
    </source>
</evidence>
<dbReference type="GO" id="GO:0031514">
    <property type="term" value="C:motile cilium"/>
    <property type="evidence" value="ECO:0007669"/>
    <property type="project" value="TreeGrafter"/>
</dbReference>
<dbReference type="InterPro" id="IPR056291">
    <property type="entry name" value="MORN_DRC7"/>
</dbReference>
<protein>
    <submittedName>
        <fullName evidence="7">Uncharacterized protein</fullName>
    </submittedName>
</protein>
<evidence type="ECO:0000259" key="5">
    <source>
        <dbReference type="Pfam" id="PF24667"/>
    </source>
</evidence>
<keyword evidence="8" id="KW-1185">Reference proteome</keyword>
<dbReference type="OrthoDB" id="10262874at2759"/>
<dbReference type="GO" id="GO:0048870">
    <property type="term" value="P:cell motility"/>
    <property type="evidence" value="ECO:0007669"/>
    <property type="project" value="TreeGrafter"/>
</dbReference>
<organism evidence="7 8">
    <name type="scientific">Ichthyophthirius multifiliis</name>
    <name type="common">White spot disease agent</name>
    <name type="synonym">Ich</name>
    <dbReference type="NCBI Taxonomy" id="5932"/>
    <lineage>
        <taxon>Eukaryota</taxon>
        <taxon>Sar</taxon>
        <taxon>Alveolata</taxon>
        <taxon>Ciliophora</taxon>
        <taxon>Intramacronucleata</taxon>
        <taxon>Oligohymenophorea</taxon>
        <taxon>Hymenostomatida</taxon>
        <taxon>Ophryoglenina</taxon>
        <taxon>Ichthyophthirius</taxon>
    </lineage>
</organism>
<dbReference type="Pfam" id="PF24671">
    <property type="entry name" value="DRC7_C"/>
    <property type="match status" value="1"/>
</dbReference>
<dbReference type="GeneID" id="14904389"/>
<name>G0R2J4_ICHMU</name>
<dbReference type="PANTHER" id="PTHR35249:SF2">
    <property type="entry name" value="DYNEIN REGULATORY COMPLEX SUBUNIT 7"/>
    <property type="match status" value="1"/>
</dbReference>
<dbReference type="InterPro" id="IPR033551">
    <property type="entry name" value="DRC7/lobo"/>
</dbReference>
<gene>
    <name evidence="7" type="ORF">IMG5_178860</name>
</gene>
<evidence type="ECO:0000313" key="7">
    <source>
        <dbReference type="EMBL" id="EGR28306.1"/>
    </source>
</evidence>
<dbReference type="InParanoid" id="G0R2J4"/>
<dbReference type="FunCoup" id="G0R2J4">
    <property type="interactions" value="1"/>
</dbReference>